<name>A0A4P8ITZ1_9BURK</name>
<evidence type="ECO:0000256" key="2">
    <source>
        <dbReference type="SAM" id="Phobius"/>
    </source>
</evidence>
<evidence type="ECO:0000313" key="4">
    <source>
        <dbReference type="EMBL" id="QCP52718.1"/>
    </source>
</evidence>
<dbReference type="EMBL" id="CP040078">
    <property type="protein sequence ID" value="QCP52718.1"/>
    <property type="molecule type" value="Genomic_DNA"/>
</dbReference>
<evidence type="ECO:0000259" key="3">
    <source>
        <dbReference type="SMART" id="SM00858"/>
    </source>
</evidence>
<dbReference type="OrthoDB" id="2037472at2"/>
<dbReference type="KEGG" id="tvl:FAZ95_26615"/>
<dbReference type="InterPro" id="IPR017592">
    <property type="entry name" value="Pilus_assmbl_Flp-typ_CpaB"/>
</dbReference>
<feature type="compositionally biased region" description="Pro residues" evidence="1">
    <location>
        <begin position="307"/>
        <end position="317"/>
    </location>
</feature>
<organism evidence="4 5">
    <name type="scientific">Trinickia violacea</name>
    <dbReference type="NCBI Taxonomy" id="2571746"/>
    <lineage>
        <taxon>Bacteria</taxon>
        <taxon>Pseudomonadati</taxon>
        <taxon>Pseudomonadota</taxon>
        <taxon>Betaproteobacteria</taxon>
        <taxon>Burkholderiales</taxon>
        <taxon>Burkholderiaceae</taxon>
        <taxon>Trinickia</taxon>
    </lineage>
</organism>
<proteinExistence type="predicted"/>
<dbReference type="Pfam" id="PF08666">
    <property type="entry name" value="SAF"/>
    <property type="match status" value="1"/>
</dbReference>
<protein>
    <submittedName>
        <fullName evidence="4">Flp pilus assembly protein CpaB</fullName>
    </submittedName>
</protein>
<keyword evidence="2" id="KW-0472">Membrane</keyword>
<keyword evidence="2" id="KW-1133">Transmembrane helix</keyword>
<keyword evidence="2" id="KW-0812">Transmembrane</keyword>
<dbReference type="InterPro" id="IPR031571">
    <property type="entry name" value="RcpC_dom"/>
</dbReference>
<feature type="domain" description="SAF" evidence="3">
    <location>
        <begin position="40"/>
        <end position="106"/>
    </location>
</feature>
<dbReference type="InterPro" id="IPR013974">
    <property type="entry name" value="SAF"/>
</dbReference>
<dbReference type="SMART" id="SM00858">
    <property type="entry name" value="SAF"/>
    <property type="match status" value="1"/>
</dbReference>
<feature type="transmembrane region" description="Helical" evidence="2">
    <location>
        <begin position="7"/>
        <end position="28"/>
    </location>
</feature>
<feature type="compositionally biased region" description="Low complexity" evidence="1">
    <location>
        <begin position="318"/>
        <end position="334"/>
    </location>
</feature>
<evidence type="ECO:0000313" key="5">
    <source>
        <dbReference type="Proteomes" id="UP000298656"/>
    </source>
</evidence>
<dbReference type="Proteomes" id="UP000298656">
    <property type="component" value="Chromosome 2"/>
</dbReference>
<gene>
    <name evidence="4" type="primary">cpaB</name>
    <name evidence="4" type="ORF">FAZ95_26615</name>
</gene>
<accession>A0A4P8ITZ1</accession>
<dbReference type="NCBIfam" id="TIGR03177">
    <property type="entry name" value="pilus_cpaB"/>
    <property type="match status" value="1"/>
</dbReference>
<keyword evidence="5" id="KW-1185">Reference proteome</keyword>
<sequence>MPNALRIALLILIAAIGAFVVRILYVAASTPKAPATAVYDRIPVAAADLPQGLLLRESDLQWRNVPHGQAPADVLVAAQNGGGGLKGALLRNRVSAGTPLRTADVIAADAPDFLAAALQPGMRAISVPIDEVSGNAGLIQPGDYVDVLLTQQLAGTRDAPVSPEAAVESETIVRRVRVLAVGSTLQRSKAAASEPVASARTITLEVTPHTAQVVSVATRLGTLSLALRSFATNDRSEPAAGDELESNTPPVWAGDVSRAYRASGASARDTSAADGASGHVQYSPRPVVVYRGSKVDDGETANAPGTPGLPPLPPLPSTPAGAMATADASTATKH</sequence>
<dbReference type="RefSeq" id="WP_137335489.1">
    <property type="nucleotide sequence ID" value="NZ_CP040078.1"/>
</dbReference>
<feature type="region of interest" description="Disordered" evidence="1">
    <location>
        <begin position="268"/>
        <end position="334"/>
    </location>
</feature>
<dbReference type="CDD" id="cd11614">
    <property type="entry name" value="SAF_CpaB_FlgA_like"/>
    <property type="match status" value="1"/>
</dbReference>
<evidence type="ECO:0000256" key="1">
    <source>
        <dbReference type="SAM" id="MobiDB-lite"/>
    </source>
</evidence>
<dbReference type="Pfam" id="PF16976">
    <property type="entry name" value="RcpC"/>
    <property type="match status" value="1"/>
</dbReference>
<dbReference type="AlphaFoldDB" id="A0A4P8ITZ1"/>
<reference evidence="4 5" key="1">
    <citation type="submission" date="2019-05" db="EMBL/GenBank/DDBJ databases">
        <title>Burkholderia sp. DHOD12, isolated from subtropical forest soil.</title>
        <authorList>
            <person name="Gao Z.-H."/>
            <person name="Qiu L.-H."/>
        </authorList>
    </citation>
    <scope>NUCLEOTIDE SEQUENCE [LARGE SCALE GENOMIC DNA]</scope>
    <source>
        <strain evidence="4 5">DHOD12</strain>
    </source>
</reference>